<sequence length="180" mass="20643">MKNYDYYTVDEILKALESNTDEVLTRTVILSKHIVGKSGLAIKAEEVFNEALVRILDDDRHIPKDMPLTKAICNVMRSICSGMAERNQEKIFKHSESFDEHEEAGNIQNIEDDDTTDSRWSVLLNNFNHDDVAMRFLAATQEGQNKLEILESVFAGDEKAYDTTRRRIVRNGQKYLKETG</sequence>
<dbReference type="OrthoDB" id="7060700at2"/>
<organism evidence="1 2">
    <name type="scientific">Paraglaciecola mesophila KMM 241</name>
    <dbReference type="NCBI Taxonomy" id="1128912"/>
    <lineage>
        <taxon>Bacteria</taxon>
        <taxon>Pseudomonadati</taxon>
        <taxon>Pseudomonadota</taxon>
        <taxon>Gammaproteobacteria</taxon>
        <taxon>Alteromonadales</taxon>
        <taxon>Alteromonadaceae</taxon>
        <taxon>Paraglaciecola</taxon>
    </lineage>
</organism>
<evidence type="ECO:0000313" key="2">
    <source>
        <dbReference type="Proteomes" id="UP000006263"/>
    </source>
</evidence>
<dbReference type="RefSeq" id="WP_006994734.1">
    <property type="nucleotide sequence ID" value="NZ_BAEP01000080.1"/>
</dbReference>
<protein>
    <submittedName>
        <fullName evidence="1">Uncharacterized protein</fullName>
    </submittedName>
</protein>
<gene>
    <name evidence="1" type="ORF">GMES_4312</name>
</gene>
<comment type="caution">
    <text evidence="1">The sequence shown here is derived from an EMBL/GenBank/DDBJ whole genome shotgun (WGS) entry which is preliminary data.</text>
</comment>
<accession>K6ZC73</accession>
<dbReference type="AlphaFoldDB" id="K6ZC73"/>
<dbReference type="EMBL" id="BAEP01000080">
    <property type="protein sequence ID" value="GAC26583.1"/>
    <property type="molecule type" value="Genomic_DNA"/>
</dbReference>
<dbReference type="Proteomes" id="UP000006263">
    <property type="component" value="Unassembled WGS sequence"/>
</dbReference>
<name>K6ZC73_9ALTE</name>
<evidence type="ECO:0000313" key="1">
    <source>
        <dbReference type="EMBL" id="GAC26583.1"/>
    </source>
</evidence>
<proteinExistence type="predicted"/>
<reference evidence="1 2" key="1">
    <citation type="journal article" date="2017" name="Antonie Van Leeuwenhoek">
        <title>Rhizobium rhizosphaerae sp. nov., a novel species isolated from rice rhizosphere.</title>
        <authorList>
            <person name="Zhao J.J."/>
            <person name="Zhang J."/>
            <person name="Zhang R.J."/>
            <person name="Zhang C.W."/>
            <person name="Yin H.Q."/>
            <person name="Zhang X.X."/>
        </authorList>
    </citation>
    <scope>NUCLEOTIDE SEQUENCE [LARGE SCALE GENOMIC DNA]</scope>
    <source>
        <strain evidence="1 2">KMM 241</strain>
    </source>
</reference>